<comment type="caution">
    <text evidence="1">The sequence shown here is derived from an EMBL/GenBank/DDBJ whole genome shotgun (WGS) entry which is preliminary data.</text>
</comment>
<protein>
    <submittedName>
        <fullName evidence="1">Uncharacterized protein</fullName>
    </submittedName>
</protein>
<accession>X6M7D0</accession>
<dbReference type="Proteomes" id="UP000023152">
    <property type="component" value="Unassembled WGS sequence"/>
</dbReference>
<reference evidence="1 2" key="1">
    <citation type="journal article" date="2013" name="Curr. Biol.">
        <title>The Genome of the Foraminiferan Reticulomyxa filosa.</title>
        <authorList>
            <person name="Glockner G."/>
            <person name="Hulsmann N."/>
            <person name="Schleicher M."/>
            <person name="Noegel A.A."/>
            <person name="Eichinger L."/>
            <person name="Gallinger C."/>
            <person name="Pawlowski J."/>
            <person name="Sierra R."/>
            <person name="Euteneuer U."/>
            <person name="Pillet L."/>
            <person name="Moustafa A."/>
            <person name="Platzer M."/>
            <person name="Groth M."/>
            <person name="Szafranski K."/>
            <person name="Schliwa M."/>
        </authorList>
    </citation>
    <scope>NUCLEOTIDE SEQUENCE [LARGE SCALE GENOMIC DNA]</scope>
</reference>
<evidence type="ECO:0000313" key="2">
    <source>
        <dbReference type="Proteomes" id="UP000023152"/>
    </source>
</evidence>
<proteinExistence type="predicted"/>
<sequence length="207" mass="23957">MTSIKKLGFFKKKGITDGNPKKKKKNLFKMYVYKWKKLAKCSGSKGLPKFPSNGQIYCPCTSKKPQEIAKELQVYFNEWIYRYGITNLSGESSLITEFEILLNILPHQCVRFGDVPMVMHNFVKKKKVELFFQSQKWMGTGIPRPKRRDSWTLHNGLWRARMFEMVVGVAFESEDVANDPRRAFVDALFAIAFSVPSTDKVRTKAQK</sequence>
<dbReference type="AlphaFoldDB" id="X6M7D0"/>
<keyword evidence="2" id="KW-1185">Reference proteome</keyword>
<name>X6M7D0_RETFI</name>
<dbReference type="EMBL" id="ASPP01023875">
    <property type="protein sequence ID" value="ETO09839.1"/>
    <property type="molecule type" value="Genomic_DNA"/>
</dbReference>
<evidence type="ECO:0000313" key="1">
    <source>
        <dbReference type="EMBL" id="ETO09839.1"/>
    </source>
</evidence>
<gene>
    <name evidence="1" type="ORF">RFI_27538</name>
</gene>
<organism evidence="1 2">
    <name type="scientific">Reticulomyxa filosa</name>
    <dbReference type="NCBI Taxonomy" id="46433"/>
    <lineage>
        <taxon>Eukaryota</taxon>
        <taxon>Sar</taxon>
        <taxon>Rhizaria</taxon>
        <taxon>Retaria</taxon>
        <taxon>Foraminifera</taxon>
        <taxon>Monothalamids</taxon>
        <taxon>Reticulomyxidae</taxon>
        <taxon>Reticulomyxa</taxon>
    </lineage>
</organism>